<dbReference type="InterPro" id="IPR011009">
    <property type="entry name" value="Kinase-like_dom_sf"/>
</dbReference>
<dbReference type="GO" id="GO:0005886">
    <property type="term" value="C:plasma membrane"/>
    <property type="evidence" value="ECO:0007669"/>
    <property type="project" value="UniProtKB-SubCell"/>
</dbReference>
<evidence type="ECO:0000256" key="9">
    <source>
        <dbReference type="ARBA" id="ARBA00022729"/>
    </source>
</evidence>
<dbReference type="Gene3D" id="1.10.510.10">
    <property type="entry name" value="Transferase(Phosphotransferase) domain 1"/>
    <property type="match status" value="1"/>
</dbReference>
<evidence type="ECO:0000256" key="18">
    <source>
        <dbReference type="ARBA" id="ARBA00047899"/>
    </source>
</evidence>
<dbReference type="GO" id="GO:0004674">
    <property type="term" value="F:protein serine/threonine kinase activity"/>
    <property type="evidence" value="ECO:0007669"/>
    <property type="project" value="UniProtKB-KW"/>
</dbReference>
<evidence type="ECO:0000256" key="7">
    <source>
        <dbReference type="ARBA" id="ARBA00022679"/>
    </source>
</evidence>
<organism evidence="21 22">
    <name type="scientific">Taxus chinensis</name>
    <name type="common">Chinese yew</name>
    <name type="synonym">Taxus wallichiana var. chinensis</name>
    <dbReference type="NCBI Taxonomy" id="29808"/>
    <lineage>
        <taxon>Eukaryota</taxon>
        <taxon>Viridiplantae</taxon>
        <taxon>Streptophyta</taxon>
        <taxon>Embryophyta</taxon>
        <taxon>Tracheophyta</taxon>
        <taxon>Spermatophyta</taxon>
        <taxon>Pinopsida</taxon>
        <taxon>Pinidae</taxon>
        <taxon>Conifers II</taxon>
        <taxon>Cupressales</taxon>
        <taxon>Taxaceae</taxon>
        <taxon>Taxus</taxon>
    </lineage>
</organism>
<proteinExistence type="predicted"/>
<dbReference type="FunFam" id="1.10.510.10:FF:000358">
    <property type="entry name" value="Putative leucine-rich repeat receptor-like serine/threonine-protein kinase"/>
    <property type="match status" value="1"/>
</dbReference>
<evidence type="ECO:0000256" key="4">
    <source>
        <dbReference type="ARBA" id="ARBA00022527"/>
    </source>
</evidence>
<dbReference type="PROSITE" id="PS50011">
    <property type="entry name" value="PROTEIN_KINASE_DOM"/>
    <property type="match status" value="1"/>
</dbReference>
<sequence>METNLLGVGNFGSVYKGILKNGTHIDVKVLNLQDEIVRQSFVKECNVLKRVRHRNVIKIISTCSNLNFKALVLPFMSTGNLEKWLYPQGEEEYRLNLNDRLRITTKIAHGITYLHHHCFVQVIHYDLKPNNVLLGDDMTPYIIDFGIAKLLFGNSMDSLTSTNALKGSIGYIAPEYAMGGSISTKGDVYSYGILLLELLIRRRPIDDMFVEGTNLQNWVGMNFLDKIVEVVDNNLLRDANESERSMVLGYLTQCMQVALVFTRELPQQRPNMIEIVERLEKIRGAFYGTPRDFRLPINIARLIVEKSGIINANSRSHES</sequence>
<evidence type="ECO:0000256" key="19">
    <source>
        <dbReference type="ARBA" id="ARBA00048679"/>
    </source>
</evidence>
<keyword evidence="4" id="KW-0723">Serine/threonine-protein kinase</keyword>
<keyword evidence="13" id="KW-0067">ATP-binding</keyword>
<keyword evidence="7" id="KW-0808">Transferase</keyword>
<keyword evidence="10" id="KW-0677">Repeat</keyword>
<dbReference type="Gene3D" id="3.30.200.20">
    <property type="entry name" value="Phosphorylase Kinase, domain 1"/>
    <property type="match status" value="1"/>
</dbReference>
<keyword evidence="12" id="KW-0418">Kinase</keyword>
<feature type="domain" description="Protein kinase" evidence="20">
    <location>
        <begin position="1"/>
        <end position="287"/>
    </location>
</feature>
<dbReference type="EC" id="2.7.11.1" evidence="2"/>
<comment type="subcellular location">
    <subcellularLocation>
        <location evidence="1">Cell membrane</location>
        <topology evidence="1">Single-pass membrane protein</topology>
    </subcellularLocation>
</comment>
<dbReference type="InterPro" id="IPR001245">
    <property type="entry name" value="Ser-Thr/Tyr_kinase_cat_dom"/>
</dbReference>
<keyword evidence="17" id="KW-0325">Glycoprotein</keyword>
<keyword evidence="11" id="KW-0547">Nucleotide-binding</keyword>
<evidence type="ECO:0000256" key="17">
    <source>
        <dbReference type="ARBA" id="ARBA00023180"/>
    </source>
</evidence>
<evidence type="ECO:0000256" key="15">
    <source>
        <dbReference type="ARBA" id="ARBA00023136"/>
    </source>
</evidence>
<evidence type="ECO:0000259" key="20">
    <source>
        <dbReference type="PROSITE" id="PS50011"/>
    </source>
</evidence>
<evidence type="ECO:0000256" key="5">
    <source>
        <dbReference type="ARBA" id="ARBA00022553"/>
    </source>
</evidence>
<evidence type="ECO:0000313" key="21">
    <source>
        <dbReference type="EMBL" id="KAH9328976.1"/>
    </source>
</evidence>
<comment type="caution">
    <text evidence="21">The sequence shown here is derived from an EMBL/GenBank/DDBJ whole genome shotgun (WGS) entry which is preliminary data.</text>
</comment>
<dbReference type="PIRSF" id="PIRSF000654">
    <property type="entry name" value="Integrin-linked_kinase"/>
    <property type="match status" value="1"/>
</dbReference>
<accession>A0AA38GV76</accession>
<keyword evidence="3" id="KW-1003">Cell membrane</keyword>
<evidence type="ECO:0000313" key="22">
    <source>
        <dbReference type="Proteomes" id="UP000824469"/>
    </source>
</evidence>
<evidence type="ECO:0000256" key="8">
    <source>
        <dbReference type="ARBA" id="ARBA00022692"/>
    </source>
</evidence>
<keyword evidence="9" id="KW-0732">Signal</keyword>
<evidence type="ECO:0000256" key="11">
    <source>
        <dbReference type="ARBA" id="ARBA00022741"/>
    </source>
</evidence>
<keyword evidence="5" id="KW-0597">Phosphoprotein</keyword>
<evidence type="ECO:0000256" key="14">
    <source>
        <dbReference type="ARBA" id="ARBA00022989"/>
    </source>
</evidence>
<dbReference type="InterPro" id="IPR008271">
    <property type="entry name" value="Ser/Thr_kinase_AS"/>
</dbReference>
<dbReference type="Proteomes" id="UP000824469">
    <property type="component" value="Unassembled WGS sequence"/>
</dbReference>
<keyword evidence="8" id="KW-0812">Transmembrane</keyword>
<dbReference type="InterPro" id="IPR051564">
    <property type="entry name" value="LRR_receptor-like_kinase"/>
</dbReference>
<evidence type="ECO:0000256" key="13">
    <source>
        <dbReference type="ARBA" id="ARBA00022840"/>
    </source>
</evidence>
<keyword evidence="22" id="KW-1185">Reference proteome</keyword>
<dbReference type="PANTHER" id="PTHR48055">
    <property type="entry name" value="LEUCINE-RICH REPEAT RECEPTOR PROTEIN KINASE EMS1"/>
    <property type="match status" value="1"/>
</dbReference>
<protein>
    <recommendedName>
        <fullName evidence="2">non-specific serine/threonine protein kinase</fullName>
        <ecNumber evidence="2">2.7.11.1</ecNumber>
    </recommendedName>
</protein>
<dbReference type="InterPro" id="IPR000719">
    <property type="entry name" value="Prot_kinase_dom"/>
</dbReference>
<dbReference type="SMART" id="SM00220">
    <property type="entry name" value="S_TKc"/>
    <property type="match status" value="1"/>
</dbReference>
<evidence type="ECO:0000256" key="6">
    <source>
        <dbReference type="ARBA" id="ARBA00022614"/>
    </source>
</evidence>
<gene>
    <name evidence="21" type="ORF">KI387_001084</name>
</gene>
<keyword evidence="6" id="KW-0433">Leucine-rich repeat</keyword>
<dbReference type="AlphaFoldDB" id="A0AA38GV76"/>
<evidence type="ECO:0000256" key="2">
    <source>
        <dbReference type="ARBA" id="ARBA00012513"/>
    </source>
</evidence>
<evidence type="ECO:0000256" key="10">
    <source>
        <dbReference type="ARBA" id="ARBA00022737"/>
    </source>
</evidence>
<keyword evidence="15" id="KW-0472">Membrane</keyword>
<dbReference type="Pfam" id="PF07714">
    <property type="entry name" value="PK_Tyr_Ser-Thr"/>
    <property type="match status" value="1"/>
</dbReference>
<evidence type="ECO:0000256" key="16">
    <source>
        <dbReference type="ARBA" id="ARBA00023170"/>
    </source>
</evidence>
<comment type="catalytic activity">
    <reaction evidence="19">
        <text>L-seryl-[protein] + ATP = O-phospho-L-seryl-[protein] + ADP + H(+)</text>
        <dbReference type="Rhea" id="RHEA:17989"/>
        <dbReference type="Rhea" id="RHEA-COMP:9863"/>
        <dbReference type="Rhea" id="RHEA-COMP:11604"/>
        <dbReference type="ChEBI" id="CHEBI:15378"/>
        <dbReference type="ChEBI" id="CHEBI:29999"/>
        <dbReference type="ChEBI" id="CHEBI:30616"/>
        <dbReference type="ChEBI" id="CHEBI:83421"/>
        <dbReference type="ChEBI" id="CHEBI:456216"/>
        <dbReference type="EC" id="2.7.11.1"/>
    </reaction>
</comment>
<evidence type="ECO:0000256" key="3">
    <source>
        <dbReference type="ARBA" id="ARBA00022475"/>
    </source>
</evidence>
<dbReference type="PANTHER" id="PTHR48055:SF57">
    <property type="entry name" value="PROTEIN KINASE DOMAIN-CONTAINING PROTEIN"/>
    <property type="match status" value="1"/>
</dbReference>
<dbReference type="OMA" id="SERIHMN"/>
<dbReference type="PROSITE" id="PS00108">
    <property type="entry name" value="PROTEIN_KINASE_ST"/>
    <property type="match status" value="1"/>
</dbReference>
<evidence type="ECO:0000256" key="12">
    <source>
        <dbReference type="ARBA" id="ARBA00022777"/>
    </source>
</evidence>
<comment type="catalytic activity">
    <reaction evidence="18">
        <text>L-threonyl-[protein] + ATP = O-phospho-L-threonyl-[protein] + ADP + H(+)</text>
        <dbReference type="Rhea" id="RHEA:46608"/>
        <dbReference type="Rhea" id="RHEA-COMP:11060"/>
        <dbReference type="Rhea" id="RHEA-COMP:11605"/>
        <dbReference type="ChEBI" id="CHEBI:15378"/>
        <dbReference type="ChEBI" id="CHEBI:30013"/>
        <dbReference type="ChEBI" id="CHEBI:30616"/>
        <dbReference type="ChEBI" id="CHEBI:61977"/>
        <dbReference type="ChEBI" id="CHEBI:456216"/>
        <dbReference type="EC" id="2.7.11.1"/>
    </reaction>
</comment>
<keyword evidence="14" id="KW-1133">Transmembrane helix</keyword>
<dbReference type="GO" id="GO:0005524">
    <property type="term" value="F:ATP binding"/>
    <property type="evidence" value="ECO:0007669"/>
    <property type="project" value="UniProtKB-KW"/>
</dbReference>
<dbReference type="EMBL" id="JAHRHJ020000001">
    <property type="protein sequence ID" value="KAH9328976.1"/>
    <property type="molecule type" value="Genomic_DNA"/>
</dbReference>
<reference evidence="21 22" key="1">
    <citation type="journal article" date="2021" name="Nat. Plants">
        <title>The Taxus genome provides insights into paclitaxel biosynthesis.</title>
        <authorList>
            <person name="Xiong X."/>
            <person name="Gou J."/>
            <person name="Liao Q."/>
            <person name="Li Y."/>
            <person name="Zhou Q."/>
            <person name="Bi G."/>
            <person name="Li C."/>
            <person name="Du R."/>
            <person name="Wang X."/>
            <person name="Sun T."/>
            <person name="Guo L."/>
            <person name="Liang H."/>
            <person name="Lu P."/>
            <person name="Wu Y."/>
            <person name="Zhang Z."/>
            <person name="Ro D.K."/>
            <person name="Shang Y."/>
            <person name="Huang S."/>
            <person name="Yan J."/>
        </authorList>
    </citation>
    <scope>NUCLEOTIDE SEQUENCE [LARGE SCALE GENOMIC DNA]</scope>
    <source>
        <strain evidence="21">Ta-2019</strain>
    </source>
</reference>
<evidence type="ECO:0000256" key="1">
    <source>
        <dbReference type="ARBA" id="ARBA00004162"/>
    </source>
</evidence>
<dbReference type="SUPFAM" id="SSF56112">
    <property type="entry name" value="Protein kinase-like (PK-like)"/>
    <property type="match status" value="1"/>
</dbReference>
<name>A0AA38GV76_TAXCH</name>
<keyword evidence="16" id="KW-0675">Receptor</keyword>